<dbReference type="SUPFAM" id="SSF103481">
    <property type="entry name" value="Multidrug resistance efflux transporter EmrE"/>
    <property type="match status" value="2"/>
</dbReference>
<organism evidence="9 10">
    <name type="scientific">Niallia endozanthoxylica</name>
    <dbReference type="NCBI Taxonomy" id="2036016"/>
    <lineage>
        <taxon>Bacteria</taxon>
        <taxon>Bacillati</taxon>
        <taxon>Bacillota</taxon>
        <taxon>Bacilli</taxon>
        <taxon>Bacillales</taxon>
        <taxon>Bacillaceae</taxon>
        <taxon>Niallia</taxon>
    </lineage>
</organism>
<proteinExistence type="inferred from homology"/>
<keyword evidence="6 7" id="KW-0472">Membrane</keyword>
<feature type="transmembrane region" description="Helical" evidence="7">
    <location>
        <begin position="110"/>
        <end position="128"/>
    </location>
</feature>
<evidence type="ECO:0000256" key="6">
    <source>
        <dbReference type="ARBA" id="ARBA00023136"/>
    </source>
</evidence>
<dbReference type="AlphaFoldDB" id="A0A5J5HPA6"/>
<gene>
    <name evidence="9" type="ORF">F4V44_13380</name>
</gene>
<keyword evidence="4 7" id="KW-0812">Transmembrane</keyword>
<keyword evidence="5 7" id="KW-1133">Transmembrane helix</keyword>
<evidence type="ECO:0000256" key="4">
    <source>
        <dbReference type="ARBA" id="ARBA00022692"/>
    </source>
</evidence>
<feature type="transmembrane region" description="Helical" evidence="7">
    <location>
        <begin position="283"/>
        <end position="301"/>
    </location>
</feature>
<feature type="transmembrane region" description="Helical" evidence="7">
    <location>
        <begin position="9"/>
        <end position="27"/>
    </location>
</feature>
<dbReference type="Proteomes" id="UP000326671">
    <property type="component" value="Unassembled WGS sequence"/>
</dbReference>
<comment type="caution">
    <text evidence="9">The sequence shown here is derived from an EMBL/GenBank/DDBJ whole genome shotgun (WGS) entry which is preliminary data.</text>
</comment>
<evidence type="ECO:0000256" key="5">
    <source>
        <dbReference type="ARBA" id="ARBA00022989"/>
    </source>
</evidence>
<evidence type="ECO:0000256" key="1">
    <source>
        <dbReference type="ARBA" id="ARBA00004651"/>
    </source>
</evidence>
<comment type="subcellular location">
    <subcellularLocation>
        <location evidence="1">Cell membrane</location>
        <topology evidence="1">Multi-pass membrane protein</topology>
    </subcellularLocation>
</comment>
<feature type="transmembrane region" description="Helical" evidence="7">
    <location>
        <begin position="226"/>
        <end position="245"/>
    </location>
</feature>
<dbReference type="InterPro" id="IPR050638">
    <property type="entry name" value="AA-Vitamin_Transporters"/>
</dbReference>
<dbReference type="InterPro" id="IPR037185">
    <property type="entry name" value="EmrE-like"/>
</dbReference>
<dbReference type="EMBL" id="VYKL01000019">
    <property type="protein sequence ID" value="KAA9023643.1"/>
    <property type="molecule type" value="Genomic_DNA"/>
</dbReference>
<dbReference type="Pfam" id="PF00892">
    <property type="entry name" value="EamA"/>
    <property type="match status" value="2"/>
</dbReference>
<protein>
    <submittedName>
        <fullName evidence="9">DMT family transporter</fullName>
    </submittedName>
</protein>
<keyword evidence="3" id="KW-1003">Cell membrane</keyword>
<evidence type="ECO:0000256" key="2">
    <source>
        <dbReference type="ARBA" id="ARBA00007362"/>
    </source>
</evidence>
<feature type="transmembrane region" description="Helical" evidence="7">
    <location>
        <begin position="80"/>
        <end position="98"/>
    </location>
</feature>
<dbReference type="GO" id="GO:0005886">
    <property type="term" value="C:plasma membrane"/>
    <property type="evidence" value="ECO:0007669"/>
    <property type="project" value="UniProtKB-SubCell"/>
</dbReference>
<reference evidence="9 10" key="1">
    <citation type="submission" date="2019-09" db="EMBL/GenBank/DDBJ databases">
        <title>Whole genome sequences of isolates from the Mars Exploration Rovers.</title>
        <authorList>
            <person name="Seuylemezian A."/>
            <person name="Vaishampayan P."/>
        </authorList>
    </citation>
    <scope>NUCLEOTIDE SEQUENCE [LARGE SCALE GENOMIC DNA]</scope>
    <source>
        <strain evidence="9 10">MER_TA_151</strain>
    </source>
</reference>
<dbReference type="InterPro" id="IPR000620">
    <property type="entry name" value="EamA_dom"/>
</dbReference>
<evidence type="ECO:0000256" key="7">
    <source>
        <dbReference type="SAM" id="Phobius"/>
    </source>
</evidence>
<feature type="domain" description="EamA" evidence="8">
    <location>
        <begin position="11"/>
        <end position="152"/>
    </location>
</feature>
<dbReference type="PANTHER" id="PTHR32322">
    <property type="entry name" value="INNER MEMBRANE TRANSPORTER"/>
    <property type="match status" value="1"/>
</dbReference>
<feature type="transmembrane region" description="Helical" evidence="7">
    <location>
        <begin position="194"/>
        <end position="214"/>
    </location>
</feature>
<dbReference type="PANTHER" id="PTHR32322:SF18">
    <property type="entry name" value="S-ADENOSYLMETHIONINE_S-ADENOSYLHOMOCYSTEINE TRANSPORTER"/>
    <property type="match status" value="1"/>
</dbReference>
<feature type="transmembrane region" description="Helical" evidence="7">
    <location>
        <begin position="257"/>
        <end position="277"/>
    </location>
</feature>
<name>A0A5J5HPA6_9BACI</name>
<evidence type="ECO:0000313" key="10">
    <source>
        <dbReference type="Proteomes" id="UP000326671"/>
    </source>
</evidence>
<accession>A0A5J5HPA6</accession>
<sequence>MKSVFQNKWAVICIAIFCSILWGSAFPVLKISYVELQLAANDTMAQIVFAGLRFLLAGLILLLFLLCTNRNQLLVKRSHILILMLFGIIQTTVQYFFFYNGLSKVSGMQGAILSSSGTFLAVMLAHFYYRDDRINWKKTIGMIAGFAGIIAANWGQEFQFHFQWSGEGFMIMSGLTSAVTTIMTKELASDIQPVTLTGWQLTIGSLVLLIVGVPSLNEQSITFTPFGWGLLIYAALLSSVAFALWTTVLKYNKAGEMSIYSFLTPVFGAILSAIFIPGESFNLYILAALSLVAVGIISINYKGKLFTQTKQIRKNVG</sequence>
<comment type="similarity">
    <text evidence="2">Belongs to the EamA transporter family.</text>
</comment>
<evidence type="ECO:0000256" key="3">
    <source>
        <dbReference type="ARBA" id="ARBA00022475"/>
    </source>
</evidence>
<evidence type="ECO:0000259" key="8">
    <source>
        <dbReference type="Pfam" id="PF00892"/>
    </source>
</evidence>
<feature type="transmembrane region" description="Helical" evidence="7">
    <location>
        <begin position="47"/>
        <end position="68"/>
    </location>
</feature>
<keyword evidence="10" id="KW-1185">Reference proteome</keyword>
<dbReference type="RefSeq" id="WP_150440520.1">
    <property type="nucleotide sequence ID" value="NZ_VYKL01000019.1"/>
</dbReference>
<dbReference type="OrthoDB" id="3190463at2"/>
<feature type="domain" description="EamA" evidence="8">
    <location>
        <begin position="165"/>
        <end position="300"/>
    </location>
</feature>
<evidence type="ECO:0000313" key="9">
    <source>
        <dbReference type="EMBL" id="KAA9023643.1"/>
    </source>
</evidence>